<evidence type="ECO:0000313" key="4">
    <source>
        <dbReference type="Proteomes" id="UP000243006"/>
    </source>
</evidence>
<accession>A0A1Y3E7Y9</accession>
<dbReference type="InterPro" id="IPR040385">
    <property type="entry name" value="RABL6"/>
</dbReference>
<dbReference type="GO" id="GO:0005525">
    <property type="term" value="F:GTP binding"/>
    <property type="evidence" value="ECO:0007669"/>
    <property type="project" value="InterPro"/>
</dbReference>
<protein>
    <submittedName>
        <fullName evidence="3">Uncharacterized protein</fullName>
    </submittedName>
</protein>
<dbReference type="GO" id="GO:0005829">
    <property type="term" value="C:cytosol"/>
    <property type="evidence" value="ECO:0007669"/>
    <property type="project" value="TreeGrafter"/>
</dbReference>
<organism evidence="3 4">
    <name type="scientific">Trichinella nativa</name>
    <dbReference type="NCBI Taxonomy" id="6335"/>
    <lineage>
        <taxon>Eukaryota</taxon>
        <taxon>Metazoa</taxon>
        <taxon>Ecdysozoa</taxon>
        <taxon>Nematoda</taxon>
        <taxon>Enoplea</taxon>
        <taxon>Dorylaimia</taxon>
        <taxon>Trichinellida</taxon>
        <taxon>Trichinellidae</taxon>
        <taxon>Trichinella</taxon>
    </lineage>
</organism>
<feature type="chain" id="PRO_5010986575" evidence="2">
    <location>
        <begin position="22"/>
        <end position="174"/>
    </location>
</feature>
<dbReference type="PANTHER" id="PTHR14932:SF1">
    <property type="entry name" value="RAB-LIKE PROTEIN 6"/>
    <property type="match status" value="1"/>
</dbReference>
<dbReference type="AlphaFoldDB" id="A0A1Y3E7Y9"/>
<dbReference type="Proteomes" id="UP000243006">
    <property type="component" value="Unassembled WGS sequence"/>
</dbReference>
<name>A0A1Y3E7Y9_9BILA</name>
<dbReference type="GO" id="GO:0005634">
    <property type="term" value="C:nucleus"/>
    <property type="evidence" value="ECO:0007669"/>
    <property type="project" value="TreeGrafter"/>
</dbReference>
<feature type="signal peptide" evidence="2">
    <location>
        <begin position="1"/>
        <end position="21"/>
    </location>
</feature>
<dbReference type="EMBL" id="LVZM01023523">
    <property type="protein sequence ID" value="OUC39947.1"/>
    <property type="molecule type" value="Genomic_DNA"/>
</dbReference>
<gene>
    <name evidence="3" type="ORF">D917_04469</name>
</gene>
<sequence>MRNGFGLKLLHLFFNVPFLLLERQTLQSQLDRNTEELDVTIQEIDLYEQSPDGNYSTFLETRVHGSRKSTIHADELCEQEPCPVRSVPPITTDTCNADDSLHEATNVTEEVNDDLQNSELNNWLNYDSSEKIVPSQEQFYESDDSDSPNPMVAQIPVDSSDEEESIATRKETRT</sequence>
<keyword evidence="2" id="KW-0732">Signal</keyword>
<evidence type="ECO:0000256" key="1">
    <source>
        <dbReference type="SAM" id="MobiDB-lite"/>
    </source>
</evidence>
<feature type="region of interest" description="Disordered" evidence="1">
    <location>
        <begin position="137"/>
        <end position="174"/>
    </location>
</feature>
<reference evidence="3 4" key="1">
    <citation type="submission" date="2015-04" db="EMBL/GenBank/DDBJ databases">
        <title>Draft genome of the roundworm Trichinella nativa.</title>
        <authorList>
            <person name="Mitreva M."/>
        </authorList>
    </citation>
    <scope>NUCLEOTIDE SEQUENCE [LARGE SCALE GENOMIC DNA]</scope>
    <source>
        <strain evidence="3 4">ISS45</strain>
    </source>
</reference>
<comment type="caution">
    <text evidence="3">The sequence shown here is derived from an EMBL/GenBank/DDBJ whole genome shotgun (WGS) entry which is preliminary data.</text>
</comment>
<evidence type="ECO:0000313" key="3">
    <source>
        <dbReference type="EMBL" id="OUC39947.1"/>
    </source>
</evidence>
<dbReference type="PANTHER" id="PTHR14932">
    <property type="entry name" value="RAS GTPASE-RELATED"/>
    <property type="match status" value="1"/>
</dbReference>
<evidence type="ECO:0000256" key="2">
    <source>
        <dbReference type="SAM" id="SignalP"/>
    </source>
</evidence>
<proteinExistence type="predicted"/>